<dbReference type="CDD" id="cd03203">
    <property type="entry name" value="GST_C_Lambda"/>
    <property type="match status" value="1"/>
</dbReference>
<dbReference type="GO" id="GO:0009636">
    <property type="term" value="P:response to toxic substance"/>
    <property type="evidence" value="ECO:0007669"/>
    <property type="project" value="UniProtKB-KW"/>
</dbReference>
<dbReference type="PANTHER" id="PTHR44328:SF16">
    <property type="entry name" value="PROTEIN IN2-1 HOMOLOG B"/>
    <property type="match status" value="1"/>
</dbReference>
<dbReference type="Gene3D" id="1.20.1050.10">
    <property type="match status" value="1"/>
</dbReference>
<dbReference type="FunFam" id="3.40.30.10:FF:000091">
    <property type="entry name" value="Glutathione S-transferase L2, chloroplastic"/>
    <property type="match status" value="1"/>
</dbReference>
<evidence type="ECO:0000256" key="2">
    <source>
        <dbReference type="ARBA" id="ARBA00022575"/>
    </source>
</evidence>
<dbReference type="Pfam" id="PF13410">
    <property type="entry name" value="GST_C_2"/>
    <property type="match status" value="1"/>
</dbReference>
<evidence type="ECO:0000313" key="7">
    <source>
        <dbReference type="Proteomes" id="UP000189701"/>
    </source>
</evidence>
<dbReference type="SFLD" id="SFLDG00358">
    <property type="entry name" value="Main_(cytGST)"/>
    <property type="match status" value="1"/>
</dbReference>
<evidence type="ECO:0000313" key="8">
    <source>
        <dbReference type="RefSeq" id="XP_009800997.1"/>
    </source>
</evidence>
<dbReference type="OrthoDB" id="4951845at2759"/>
<feature type="region of interest" description="Disordered" evidence="5">
    <location>
        <begin position="35"/>
        <end position="58"/>
    </location>
</feature>
<feature type="domain" description="GST N-terminal" evidence="6">
    <location>
        <begin position="65"/>
        <end position="146"/>
    </location>
</feature>
<sequence>MATPDQGRNNSMWRRVHLKIYTKKGSRYTRHHPATAFTHGSEKSVQEVLPPSLDSTSQPPSLFDGTTRLYINYMCPYAQRVWIIRNVKGLQDKIKLVPIDLQNRPTWYKEKVYAENKVPSLEHNNKVIGESLDLIKYVDSNFEGPSLLPDDPEKQKFAEELIAYSDTFVKEVYGSLKKDAQILAGAQFDYLEKALAKFDDGPFFLGQFSQVDIAYAPFIERFQIFLQEVFNYDITSARPKLAKWIEEVNKIDGYKQTKVLDPKRLVEYYKNRFMA</sequence>
<dbReference type="InterPro" id="IPR044629">
    <property type="entry name" value="GSTL1/2/3"/>
</dbReference>
<dbReference type="Gene3D" id="3.40.30.10">
    <property type="entry name" value="Glutaredoxin"/>
    <property type="match status" value="1"/>
</dbReference>
<dbReference type="EC" id="2.5.1.18" evidence="1"/>
<evidence type="ECO:0000256" key="3">
    <source>
        <dbReference type="ARBA" id="ARBA00047960"/>
    </source>
</evidence>
<keyword evidence="2" id="KW-0216">Detoxification</keyword>
<reference evidence="7" key="1">
    <citation type="journal article" date="2013" name="Genome Biol.">
        <title>Reference genomes and transcriptomes of Nicotiana sylvestris and Nicotiana tomentosiformis.</title>
        <authorList>
            <person name="Sierro N."/>
            <person name="Battey J.N."/>
            <person name="Ouadi S."/>
            <person name="Bovet L."/>
            <person name="Goepfert S."/>
            <person name="Bakaher N."/>
            <person name="Peitsch M.C."/>
            <person name="Ivanov N.V."/>
        </authorList>
    </citation>
    <scope>NUCLEOTIDE SEQUENCE [LARGE SCALE GENOMIC DNA]</scope>
</reference>
<dbReference type="KEGG" id="nsy:104246814"/>
<proteinExistence type="inferred from homology"/>
<accession>A0A1U7YA56</accession>
<dbReference type="InterPro" id="IPR040079">
    <property type="entry name" value="Glutathione_S-Trfase"/>
</dbReference>
<dbReference type="InterPro" id="IPR036249">
    <property type="entry name" value="Thioredoxin-like_sf"/>
</dbReference>
<dbReference type="eggNOG" id="KOG0406">
    <property type="taxonomic scope" value="Eukaryota"/>
</dbReference>
<dbReference type="InterPro" id="IPR004045">
    <property type="entry name" value="Glutathione_S-Trfase_N"/>
</dbReference>
<dbReference type="SFLD" id="SFLDS00019">
    <property type="entry name" value="Glutathione_Transferase_(cytos"/>
    <property type="match status" value="1"/>
</dbReference>
<protein>
    <recommendedName>
        <fullName evidence="1">glutathione transferase</fullName>
        <ecNumber evidence="1">2.5.1.18</ecNumber>
    </recommendedName>
</protein>
<evidence type="ECO:0000256" key="4">
    <source>
        <dbReference type="ARBA" id="ARBA00060732"/>
    </source>
</evidence>
<evidence type="ECO:0000259" key="6">
    <source>
        <dbReference type="PROSITE" id="PS50404"/>
    </source>
</evidence>
<reference evidence="8" key="2">
    <citation type="submission" date="2025-08" db="UniProtKB">
        <authorList>
            <consortium name="RefSeq"/>
        </authorList>
    </citation>
    <scope>IDENTIFICATION</scope>
    <source>
        <tissue evidence="8">Leaf</tissue>
    </source>
</reference>
<dbReference type="STRING" id="4096.A0A1U7YA56"/>
<name>A0A1U7YA56_NICSY</name>
<keyword evidence="7" id="KW-1185">Reference proteome</keyword>
<comment type="similarity">
    <text evidence="4">Belongs to the GST superfamily. Lambda family.</text>
</comment>
<organism evidence="7 8">
    <name type="scientific">Nicotiana sylvestris</name>
    <name type="common">Wood tobacco</name>
    <name type="synonym">South American tobacco</name>
    <dbReference type="NCBI Taxonomy" id="4096"/>
    <lineage>
        <taxon>Eukaryota</taxon>
        <taxon>Viridiplantae</taxon>
        <taxon>Streptophyta</taxon>
        <taxon>Embryophyta</taxon>
        <taxon>Tracheophyta</taxon>
        <taxon>Spermatophyta</taxon>
        <taxon>Magnoliopsida</taxon>
        <taxon>eudicotyledons</taxon>
        <taxon>Gunneridae</taxon>
        <taxon>Pentapetalae</taxon>
        <taxon>asterids</taxon>
        <taxon>lamiids</taxon>
        <taxon>Solanales</taxon>
        <taxon>Solanaceae</taxon>
        <taxon>Nicotianoideae</taxon>
        <taxon>Nicotianeae</taxon>
        <taxon>Nicotiana</taxon>
    </lineage>
</organism>
<dbReference type="RefSeq" id="XP_009800997.1">
    <property type="nucleotide sequence ID" value="XM_009802695.1"/>
</dbReference>
<dbReference type="Pfam" id="PF13417">
    <property type="entry name" value="GST_N_3"/>
    <property type="match status" value="1"/>
</dbReference>
<dbReference type="GeneID" id="104246814"/>
<dbReference type="GO" id="GO:0004364">
    <property type="term" value="F:glutathione transferase activity"/>
    <property type="evidence" value="ECO:0007669"/>
    <property type="project" value="UniProtKB-EC"/>
</dbReference>
<dbReference type="SUPFAM" id="SSF52833">
    <property type="entry name" value="Thioredoxin-like"/>
    <property type="match status" value="1"/>
</dbReference>
<dbReference type="FunFam" id="1.20.1050.10:FF:000041">
    <property type="entry name" value="Lambda class glutathione S-transferase"/>
    <property type="match status" value="1"/>
</dbReference>
<dbReference type="PROSITE" id="PS50404">
    <property type="entry name" value="GST_NTER"/>
    <property type="match status" value="1"/>
</dbReference>
<dbReference type="AlphaFoldDB" id="A0A1U7YA56"/>
<gene>
    <name evidence="8" type="primary">LOC104246814</name>
</gene>
<dbReference type="InterPro" id="IPR036282">
    <property type="entry name" value="Glutathione-S-Trfase_C_sf"/>
</dbReference>
<evidence type="ECO:0000256" key="1">
    <source>
        <dbReference type="ARBA" id="ARBA00012452"/>
    </source>
</evidence>
<dbReference type="Proteomes" id="UP000189701">
    <property type="component" value="Unplaced"/>
</dbReference>
<comment type="catalytic activity">
    <reaction evidence="3">
        <text>RX + glutathione = an S-substituted glutathione + a halide anion + H(+)</text>
        <dbReference type="Rhea" id="RHEA:16437"/>
        <dbReference type="ChEBI" id="CHEBI:15378"/>
        <dbReference type="ChEBI" id="CHEBI:16042"/>
        <dbReference type="ChEBI" id="CHEBI:17792"/>
        <dbReference type="ChEBI" id="CHEBI:57925"/>
        <dbReference type="ChEBI" id="CHEBI:90779"/>
        <dbReference type="EC" id="2.5.1.18"/>
    </reaction>
</comment>
<dbReference type="SUPFAM" id="SSF47616">
    <property type="entry name" value="GST C-terminal domain-like"/>
    <property type="match status" value="1"/>
</dbReference>
<evidence type="ECO:0000256" key="5">
    <source>
        <dbReference type="SAM" id="MobiDB-lite"/>
    </source>
</evidence>
<dbReference type="PANTHER" id="PTHR44328">
    <property type="entry name" value="GLUTATHIONE S-TRANSFERASE L1"/>
    <property type="match status" value="1"/>
</dbReference>